<dbReference type="Proteomes" id="UP001529510">
    <property type="component" value="Unassembled WGS sequence"/>
</dbReference>
<dbReference type="CDD" id="cd00303">
    <property type="entry name" value="retropepsin_like"/>
    <property type="match status" value="1"/>
</dbReference>
<evidence type="ECO:0000313" key="5">
    <source>
        <dbReference type="EMBL" id="KAL0152037.1"/>
    </source>
</evidence>
<evidence type="ECO:0000256" key="3">
    <source>
        <dbReference type="SAM" id="MobiDB-lite"/>
    </source>
</evidence>
<evidence type="ECO:0000256" key="1">
    <source>
        <dbReference type="ARBA" id="ARBA00010879"/>
    </source>
</evidence>
<organism evidence="5 6">
    <name type="scientific">Cirrhinus mrigala</name>
    <name type="common">Mrigala</name>
    <dbReference type="NCBI Taxonomy" id="683832"/>
    <lineage>
        <taxon>Eukaryota</taxon>
        <taxon>Metazoa</taxon>
        <taxon>Chordata</taxon>
        <taxon>Craniata</taxon>
        <taxon>Vertebrata</taxon>
        <taxon>Euteleostomi</taxon>
        <taxon>Actinopterygii</taxon>
        <taxon>Neopterygii</taxon>
        <taxon>Teleostei</taxon>
        <taxon>Ostariophysi</taxon>
        <taxon>Cypriniformes</taxon>
        <taxon>Cyprinidae</taxon>
        <taxon>Labeoninae</taxon>
        <taxon>Labeonini</taxon>
        <taxon>Cirrhinus</taxon>
    </lineage>
</organism>
<dbReference type="PANTHER" id="PTHR15503">
    <property type="entry name" value="LDOC1 RELATED"/>
    <property type="match status" value="1"/>
</dbReference>
<dbReference type="InterPro" id="IPR021109">
    <property type="entry name" value="Peptidase_aspartic_dom_sf"/>
</dbReference>
<dbReference type="Gene3D" id="3.10.10.10">
    <property type="entry name" value="HIV Type 1 Reverse Transcriptase, subunit A, domain 1"/>
    <property type="match status" value="1"/>
</dbReference>
<dbReference type="CDD" id="cd01647">
    <property type="entry name" value="RT_LTR"/>
    <property type="match status" value="1"/>
</dbReference>
<evidence type="ECO:0000256" key="2">
    <source>
        <dbReference type="ARBA" id="ARBA00012180"/>
    </source>
</evidence>
<evidence type="ECO:0000259" key="4">
    <source>
        <dbReference type="Pfam" id="PF00078"/>
    </source>
</evidence>
<dbReference type="PANTHER" id="PTHR15503:SF36">
    <property type="entry name" value="RETROTRANSPOSON GAG-LIKE PROTEIN 5"/>
    <property type="match status" value="1"/>
</dbReference>
<evidence type="ECO:0000313" key="6">
    <source>
        <dbReference type="Proteomes" id="UP001529510"/>
    </source>
</evidence>
<proteinExistence type="inferred from homology"/>
<gene>
    <name evidence="5" type="ORF">M9458_052641</name>
</gene>
<dbReference type="InterPro" id="IPR032567">
    <property type="entry name" value="RTL1-rel"/>
</dbReference>
<feature type="non-terminal residue" evidence="5">
    <location>
        <position position="1"/>
    </location>
</feature>
<dbReference type="InterPro" id="IPR043502">
    <property type="entry name" value="DNA/RNA_pol_sf"/>
</dbReference>
<name>A0ABD0MTC8_CIRMR</name>
<dbReference type="EC" id="3.1.26.4" evidence="2"/>
<dbReference type="SUPFAM" id="SSF56672">
    <property type="entry name" value="DNA/RNA polymerases"/>
    <property type="match status" value="1"/>
</dbReference>
<dbReference type="GO" id="GO:0004523">
    <property type="term" value="F:RNA-DNA hybrid ribonuclease activity"/>
    <property type="evidence" value="ECO:0007669"/>
    <property type="project" value="UniProtKB-EC"/>
</dbReference>
<feature type="compositionally biased region" description="Polar residues" evidence="3">
    <location>
        <begin position="76"/>
        <end position="100"/>
    </location>
</feature>
<keyword evidence="6" id="KW-1185">Reference proteome</keyword>
<dbReference type="Gene3D" id="2.40.70.10">
    <property type="entry name" value="Acid Proteases"/>
    <property type="match status" value="1"/>
</dbReference>
<dbReference type="SUPFAM" id="SSF50630">
    <property type="entry name" value="Acid proteases"/>
    <property type="match status" value="1"/>
</dbReference>
<comment type="caution">
    <text evidence="5">The sequence shown here is derived from an EMBL/GenBank/DDBJ whole genome shotgun (WGS) entry which is preliminary data.</text>
</comment>
<reference evidence="5 6" key="1">
    <citation type="submission" date="2024-05" db="EMBL/GenBank/DDBJ databases">
        <title>Genome sequencing and assembly of Indian major carp, Cirrhinus mrigala (Hamilton, 1822).</title>
        <authorList>
            <person name="Mohindra V."/>
            <person name="Chowdhury L.M."/>
            <person name="Lal K."/>
            <person name="Jena J.K."/>
        </authorList>
    </citation>
    <scope>NUCLEOTIDE SEQUENCE [LARGE SCALE GENOMIC DNA]</scope>
    <source>
        <strain evidence="5">CM1030</strain>
        <tissue evidence="5">Blood</tissue>
    </source>
</reference>
<protein>
    <recommendedName>
        <fullName evidence="2">ribonuclease H</fullName>
        <ecNumber evidence="2">3.1.26.4</ecNumber>
    </recommendedName>
</protein>
<sequence>GSRSTADFAIEFRTIAAGSGWNDEALMVCFQGGLSEPLQDELATREPAVDLESLIAMTICLDNRLRERRVARRKNSQSQVPVSRTVSPVHSPVSRASLSPEQLHDSPEDMQLGRSRLSRNERERRMKERRCLYCALGKRLPPPSYRRAVMGKIRAPPTNAVLAVPATLSWEGHQHQVQAMIDSGAAGDFLDLSLAKELGIPTQLLPHPQAVTALDGRPLEPGRVTEATQSLHLTIHQHQQEETFYLIDSPEYPVILGHPWLRRHNPRIDWSAGTILSWSPSCHLTCLLQSPSAPSSESQESVDLSRVPSSYHQFKAVFSKSRATSLPPHRPYDCAIDLLPGSCPPRGRIFSLSPPERTAMDAYIKEFLAAGIIRASTSPAGAGFFFEGKKDGGLRPCVDYRGLNKITVRNRYPLPLMTTAFELLQRASIFTKLDLRNAYHLVRIRQGDEWKPSIPPQATMSIWLFGLTNAPAVFQALINDVLRDMLNKFVFVYLDDILIFSRSLEEIEGHTGVPWDHLLGLVLGLEPLALPFPVPTAEAR</sequence>
<dbReference type="AlphaFoldDB" id="A0ABD0MTC8"/>
<feature type="domain" description="Reverse transcriptase" evidence="4">
    <location>
        <begin position="389"/>
        <end position="510"/>
    </location>
</feature>
<dbReference type="Pfam" id="PF00078">
    <property type="entry name" value="RVT_1"/>
    <property type="match status" value="1"/>
</dbReference>
<feature type="region of interest" description="Disordered" evidence="3">
    <location>
        <begin position="70"/>
        <end position="123"/>
    </location>
</feature>
<accession>A0ABD0MTC8</accession>
<comment type="similarity">
    <text evidence="1">Belongs to the beta type-B retroviral polymerase family. HERV class-II K(HML-2) pol subfamily.</text>
</comment>
<dbReference type="InterPro" id="IPR043128">
    <property type="entry name" value="Rev_trsase/Diguanyl_cyclase"/>
</dbReference>
<dbReference type="EMBL" id="JAMKFB020000198">
    <property type="protein sequence ID" value="KAL0152037.1"/>
    <property type="molecule type" value="Genomic_DNA"/>
</dbReference>
<dbReference type="Gene3D" id="3.30.70.270">
    <property type="match status" value="1"/>
</dbReference>
<dbReference type="InterPro" id="IPR000477">
    <property type="entry name" value="RT_dom"/>
</dbReference>